<dbReference type="GO" id="GO:0046872">
    <property type="term" value="F:metal ion binding"/>
    <property type="evidence" value="ECO:0007669"/>
    <property type="project" value="InterPro"/>
</dbReference>
<keyword evidence="5" id="KW-0809">Transit peptide</keyword>
<gene>
    <name evidence="10" type="ORF">Cni_G20650</name>
</gene>
<evidence type="ECO:0000256" key="6">
    <source>
        <dbReference type="ARBA" id="ARBA00023128"/>
    </source>
</evidence>
<dbReference type="SUPFAM" id="SSF63411">
    <property type="entry name" value="LuxS/MPP-like metallohydrolase"/>
    <property type="match status" value="2"/>
</dbReference>
<dbReference type="InterPro" id="IPR011249">
    <property type="entry name" value="Metalloenz_LuxS/M16"/>
</dbReference>
<evidence type="ECO:0000256" key="3">
    <source>
        <dbReference type="ARBA" id="ARBA00004370"/>
    </source>
</evidence>
<organism evidence="10 11">
    <name type="scientific">Canna indica</name>
    <name type="common">Indian-shot</name>
    <dbReference type="NCBI Taxonomy" id="4628"/>
    <lineage>
        <taxon>Eukaryota</taxon>
        <taxon>Viridiplantae</taxon>
        <taxon>Streptophyta</taxon>
        <taxon>Embryophyta</taxon>
        <taxon>Tracheophyta</taxon>
        <taxon>Spermatophyta</taxon>
        <taxon>Magnoliopsida</taxon>
        <taxon>Liliopsida</taxon>
        <taxon>Zingiberales</taxon>
        <taxon>Cannaceae</taxon>
        <taxon>Canna</taxon>
    </lineage>
</organism>
<dbReference type="PANTHER" id="PTHR11851">
    <property type="entry name" value="METALLOPROTEASE"/>
    <property type="match status" value="1"/>
</dbReference>
<dbReference type="InterPro" id="IPR050361">
    <property type="entry name" value="MPP/UQCRC_Complex"/>
</dbReference>
<dbReference type="FunFam" id="3.30.830.10:FF:000008">
    <property type="entry name" value="Mitochondrial-processing peptidase subunit beta"/>
    <property type="match status" value="1"/>
</dbReference>
<dbReference type="InterPro" id="IPR011765">
    <property type="entry name" value="Pept_M16_N"/>
</dbReference>
<proteinExistence type="inferred from homology"/>
<evidence type="ECO:0000259" key="8">
    <source>
        <dbReference type="Pfam" id="PF00675"/>
    </source>
</evidence>
<evidence type="ECO:0000313" key="11">
    <source>
        <dbReference type="Proteomes" id="UP001327560"/>
    </source>
</evidence>
<evidence type="ECO:0000256" key="7">
    <source>
        <dbReference type="ARBA" id="ARBA00023136"/>
    </source>
</evidence>
<comment type="subcellular location">
    <subcellularLocation>
        <location evidence="3">Membrane</location>
    </subcellularLocation>
    <subcellularLocation>
        <location evidence="2">Mitochondrion</location>
    </subcellularLocation>
</comment>
<comment type="similarity">
    <text evidence="4">Belongs to the peptidase M16 family.</text>
</comment>
<reference evidence="10 11" key="1">
    <citation type="submission" date="2023-10" db="EMBL/GenBank/DDBJ databases">
        <title>Chromosome-scale genome assembly provides insights into flower coloration mechanisms of Canna indica.</title>
        <authorList>
            <person name="Li C."/>
        </authorList>
    </citation>
    <scope>NUCLEOTIDE SEQUENCE [LARGE SCALE GENOMIC DNA]</scope>
    <source>
        <tissue evidence="10">Flower</tissue>
    </source>
</reference>
<keyword evidence="11" id="KW-1185">Reference proteome</keyword>
<dbReference type="Proteomes" id="UP001327560">
    <property type="component" value="Chromosome 6"/>
</dbReference>
<evidence type="ECO:0000256" key="2">
    <source>
        <dbReference type="ARBA" id="ARBA00004173"/>
    </source>
</evidence>
<evidence type="ECO:0000313" key="10">
    <source>
        <dbReference type="EMBL" id="WOL11886.1"/>
    </source>
</evidence>
<dbReference type="EMBL" id="CP136895">
    <property type="protein sequence ID" value="WOL11886.1"/>
    <property type="molecule type" value="Genomic_DNA"/>
</dbReference>
<dbReference type="Pfam" id="PF00675">
    <property type="entry name" value="Peptidase_M16"/>
    <property type="match status" value="1"/>
</dbReference>
<comment type="function">
    <text evidence="1">Substrate recognition and binding subunit of the essential mitochondrial processing protease (MPP), which cleaves the mitochondrial sequence off newly imported precursors proteins.</text>
</comment>
<keyword evidence="6" id="KW-0496">Mitochondrion</keyword>
<sequence length="510" mass="55960">MFRSSKRFLLEKIIKNGNLRNGLNKNDGRSGSAVASRYLSHEPLSYREESYAKHIPPLFHPLPGLKLPTSLPDFLERQTTKVTTLGNGLKVASEDALGPAACVGIFVDSGSIYETEECASVTHLLERLAFKSTKNRSHLQIIRDVESTGGNVGASASREQMGYSYDTLKAYLPAAVELLIDCVRNPLFLESEVQEQVIKVKREIEDITKDPQQYLLESLHLVGYSGALGRPLMAPEPALERINESIIGKFYEENYTADRMVLAAFGVDHEQLLAIAEPLLYDLGRGSAVEVPKSIYVGGDLRHKADSEKTHVALAFEVPGGWHQEKDATTLTVLQTLMGGGGSFSAGGPGKGMHSRLYLRVLNKYQEVQSFSAFSSICNDTGLFGIHSVTGSDFVARAVEIAVNELLAIATPGQVTELELNRAKNATRLAILMNLESRAIVTEDIGRQILTYGCRKPVDYFLRCLNEMTLEDITVMAQKMLSSPLTMASWGDVDCVPSYASVSQQFHAPI</sequence>
<protein>
    <submittedName>
        <fullName evidence="10">Mitochondrial-processing peptidase subunit alpha-like</fullName>
    </submittedName>
</protein>
<keyword evidence="7" id="KW-0472">Membrane</keyword>
<dbReference type="GO" id="GO:0005739">
    <property type="term" value="C:mitochondrion"/>
    <property type="evidence" value="ECO:0007669"/>
    <property type="project" value="UniProtKB-SubCell"/>
</dbReference>
<accession>A0AAQ3QGF7</accession>
<dbReference type="PANTHER" id="PTHR11851:SF49">
    <property type="entry name" value="MITOCHONDRIAL-PROCESSING PEPTIDASE SUBUNIT ALPHA"/>
    <property type="match status" value="1"/>
</dbReference>
<feature type="domain" description="Peptidase M16 C-terminal" evidence="9">
    <location>
        <begin position="249"/>
        <end position="426"/>
    </location>
</feature>
<dbReference type="InterPro" id="IPR007863">
    <property type="entry name" value="Peptidase_M16_C"/>
</dbReference>
<name>A0AAQ3QGF7_9LILI</name>
<evidence type="ECO:0000256" key="4">
    <source>
        <dbReference type="ARBA" id="ARBA00007261"/>
    </source>
</evidence>
<dbReference type="FunFam" id="3.30.830.10:FF:000022">
    <property type="entry name" value="mitochondrial-processing peptidase subunit alpha"/>
    <property type="match status" value="1"/>
</dbReference>
<dbReference type="AlphaFoldDB" id="A0AAQ3QGF7"/>
<evidence type="ECO:0000259" key="9">
    <source>
        <dbReference type="Pfam" id="PF05193"/>
    </source>
</evidence>
<evidence type="ECO:0000256" key="5">
    <source>
        <dbReference type="ARBA" id="ARBA00022946"/>
    </source>
</evidence>
<evidence type="ECO:0000256" key="1">
    <source>
        <dbReference type="ARBA" id="ARBA00002123"/>
    </source>
</evidence>
<dbReference type="GO" id="GO:0016020">
    <property type="term" value="C:membrane"/>
    <property type="evidence" value="ECO:0007669"/>
    <property type="project" value="UniProtKB-SubCell"/>
</dbReference>
<dbReference type="Gene3D" id="3.30.830.10">
    <property type="entry name" value="Metalloenzyme, LuxS/M16 peptidase-like"/>
    <property type="match status" value="2"/>
</dbReference>
<dbReference type="Pfam" id="PF05193">
    <property type="entry name" value="Peptidase_M16_C"/>
    <property type="match status" value="1"/>
</dbReference>
<feature type="domain" description="Peptidase M16 N-terminal" evidence="8">
    <location>
        <begin position="91"/>
        <end position="236"/>
    </location>
</feature>